<dbReference type="Pfam" id="PF00497">
    <property type="entry name" value="SBP_bac_3"/>
    <property type="match status" value="1"/>
</dbReference>
<dbReference type="EMBL" id="BAAADG010000006">
    <property type="protein sequence ID" value="GAA0227432.1"/>
    <property type="molecule type" value="Genomic_DNA"/>
</dbReference>
<evidence type="ECO:0000256" key="2">
    <source>
        <dbReference type="ARBA" id="ARBA00022729"/>
    </source>
</evidence>
<comment type="similarity">
    <text evidence="1">Belongs to the bacterial solute-binding protein 3 family.</text>
</comment>
<keyword evidence="6" id="KW-1185">Reference proteome</keyword>
<gene>
    <name evidence="5" type="ORF">GCM10008964_18540</name>
</gene>
<feature type="chain" id="PRO_5045904982" evidence="3">
    <location>
        <begin position="34"/>
        <end position="282"/>
    </location>
</feature>
<dbReference type="PANTHER" id="PTHR35936:SF17">
    <property type="entry name" value="ARGININE-BINDING EXTRACELLULAR PROTEIN ARTP"/>
    <property type="match status" value="1"/>
</dbReference>
<sequence length="282" mass="31357">MMKRSVKKAKSGRMLPSFLALILGSGLAFNAQANTSTLKVCAASDELPYSNKQQEGFENELAKILADTMDRELEFVWSDRAAIFLVTEKLLKNQCDVVMGVDKGDPRVATSDPYYKSGYAFIYPADKGLDIENWQSPALKDMSKFAIVPGSPSEVMLREIDKYEGNFNYTMSLIGFKSRRNQYVRYAPDLLISEVVSGKADIAHIWAPEAARYVKSASVPLKMVVSEEIAPTHDGEGVRQQFEQAIAVRSDDKELLKEINTALHKADPKIKAVLKDEGIPLL</sequence>
<name>A0ABN0TQC7_9GAMM</name>
<dbReference type="SMART" id="SM00062">
    <property type="entry name" value="PBPb"/>
    <property type="match status" value="1"/>
</dbReference>
<protein>
    <submittedName>
        <fullName evidence="5">Substrate-binding domain-containing protein</fullName>
    </submittedName>
</protein>
<feature type="signal peptide" evidence="3">
    <location>
        <begin position="1"/>
        <end position="33"/>
    </location>
</feature>
<evidence type="ECO:0000259" key="4">
    <source>
        <dbReference type="SMART" id="SM00062"/>
    </source>
</evidence>
<dbReference type="Proteomes" id="UP001501476">
    <property type="component" value="Unassembled WGS sequence"/>
</dbReference>
<dbReference type="PANTHER" id="PTHR35936">
    <property type="entry name" value="MEMBRANE-BOUND LYTIC MUREIN TRANSGLYCOSYLASE F"/>
    <property type="match status" value="1"/>
</dbReference>
<accession>A0ABN0TQC7</accession>
<dbReference type="NCBIfam" id="TIGR03870">
    <property type="entry name" value="ABC_MoxJ"/>
    <property type="match status" value="1"/>
</dbReference>
<evidence type="ECO:0000313" key="6">
    <source>
        <dbReference type="Proteomes" id="UP001501476"/>
    </source>
</evidence>
<comment type="caution">
    <text evidence="5">The sequence shown here is derived from an EMBL/GenBank/DDBJ whole genome shotgun (WGS) entry which is preliminary data.</text>
</comment>
<dbReference type="Gene3D" id="3.40.190.10">
    <property type="entry name" value="Periplasmic binding protein-like II"/>
    <property type="match status" value="2"/>
</dbReference>
<keyword evidence="2 3" id="KW-0732">Signal</keyword>
<dbReference type="SUPFAM" id="SSF53850">
    <property type="entry name" value="Periplasmic binding protein-like II"/>
    <property type="match status" value="1"/>
</dbReference>
<dbReference type="InterPro" id="IPR022455">
    <property type="entry name" value="Methanol_oxidation_MoxJ"/>
</dbReference>
<dbReference type="InterPro" id="IPR001638">
    <property type="entry name" value="Solute-binding_3/MltF_N"/>
</dbReference>
<dbReference type="RefSeq" id="WP_286305794.1">
    <property type="nucleotide sequence ID" value="NZ_AP027741.1"/>
</dbReference>
<feature type="domain" description="Solute-binding protein family 3/N-terminal" evidence="4">
    <location>
        <begin position="37"/>
        <end position="277"/>
    </location>
</feature>
<evidence type="ECO:0000313" key="5">
    <source>
        <dbReference type="EMBL" id="GAA0227432.1"/>
    </source>
</evidence>
<reference evidence="5 6" key="1">
    <citation type="journal article" date="2019" name="Int. J. Syst. Evol. Microbiol.">
        <title>The Global Catalogue of Microorganisms (GCM) 10K type strain sequencing project: providing services to taxonomists for standard genome sequencing and annotation.</title>
        <authorList>
            <consortium name="The Broad Institute Genomics Platform"/>
            <consortium name="The Broad Institute Genome Sequencing Center for Infectious Disease"/>
            <person name="Wu L."/>
            <person name="Ma J."/>
        </authorList>
    </citation>
    <scope>NUCLEOTIDE SEQUENCE [LARGE SCALE GENOMIC DNA]</scope>
    <source>
        <strain evidence="5 6">JCM 6886</strain>
    </source>
</reference>
<organism evidence="5 6">
    <name type="scientific">Methylophaga marina</name>
    <dbReference type="NCBI Taxonomy" id="45495"/>
    <lineage>
        <taxon>Bacteria</taxon>
        <taxon>Pseudomonadati</taxon>
        <taxon>Pseudomonadota</taxon>
        <taxon>Gammaproteobacteria</taxon>
        <taxon>Thiotrichales</taxon>
        <taxon>Piscirickettsiaceae</taxon>
        <taxon>Methylophaga</taxon>
    </lineage>
</organism>
<dbReference type="CDD" id="cd13531">
    <property type="entry name" value="PBP2_MxaJ"/>
    <property type="match status" value="1"/>
</dbReference>
<evidence type="ECO:0000256" key="3">
    <source>
        <dbReference type="SAM" id="SignalP"/>
    </source>
</evidence>
<proteinExistence type="inferred from homology"/>
<evidence type="ECO:0000256" key="1">
    <source>
        <dbReference type="ARBA" id="ARBA00010333"/>
    </source>
</evidence>